<dbReference type="NCBIfam" id="NF045774">
    <property type="entry name" value="cytochro_C551"/>
    <property type="match status" value="1"/>
</dbReference>
<feature type="binding site" description="covalent" evidence="6">
    <location>
        <position position="57"/>
    </location>
    <ligand>
        <name>heme c</name>
        <dbReference type="ChEBI" id="CHEBI:61717"/>
    </ligand>
</feature>
<feature type="binding site" description="axial binding residue" evidence="7">
    <location>
        <position position="96"/>
    </location>
    <ligand>
        <name>heme c</name>
        <dbReference type="ChEBI" id="CHEBI:61717"/>
    </ligand>
    <ligandPart>
        <name>Fe</name>
        <dbReference type="ChEBI" id="CHEBI:18248"/>
    </ligandPart>
</feature>
<feature type="binding site" description="axial binding residue" evidence="7">
    <location>
        <position position="61"/>
    </location>
    <ligand>
        <name>heme c</name>
        <dbReference type="ChEBI" id="CHEBI:61717"/>
    </ligand>
    <ligandPart>
        <name>Fe</name>
        <dbReference type="ChEBI" id="CHEBI:18248"/>
    </ligandPart>
</feature>
<sequence>MKKKLLALFMGSALVLGACGGGGDTTQEPADNGGNGGETTAPADNTAAAEGIYAQSCASCHGQNLEGGVGPELATVGSRLDAAGIEDVIINGRNAMPGGLIKGDDAKAVAEWLAAKK</sequence>
<feature type="signal peptide" evidence="9">
    <location>
        <begin position="1"/>
        <end position="20"/>
    </location>
</feature>
<dbReference type="PIRSF" id="PIRSF000025">
    <property type="entry name" value="Cytc_Bsub_c550"/>
    <property type="match status" value="1"/>
</dbReference>
<name>A0A8J8KC91_9BACI</name>
<dbReference type="EMBL" id="JABTTE010000009">
    <property type="protein sequence ID" value="NSL51803.1"/>
    <property type="molecule type" value="Genomic_DNA"/>
</dbReference>
<evidence type="ECO:0000313" key="11">
    <source>
        <dbReference type="EMBL" id="NSL51803.1"/>
    </source>
</evidence>
<dbReference type="GO" id="GO:0009055">
    <property type="term" value="F:electron transfer activity"/>
    <property type="evidence" value="ECO:0007669"/>
    <property type="project" value="InterPro"/>
</dbReference>
<keyword evidence="9" id="KW-0732">Signal</keyword>
<keyword evidence="12" id="KW-1185">Reference proteome</keyword>
<keyword evidence="4" id="KW-0249">Electron transport</keyword>
<evidence type="ECO:0000256" key="4">
    <source>
        <dbReference type="ARBA" id="ARBA00022982"/>
    </source>
</evidence>
<feature type="binding site" description="covalent" evidence="6">
    <location>
        <position position="60"/>
    </location>
    <ligand>
        <name>heme c</name>
        <dbReference type="ChEBI" id="CHEBI:61717"/>
    </ligand>
</feature>
<keyword evidence="1" id="KW-0813">Transport</keyword>
<dbReference type="RefSeq" id="WP_173731007.1">
    <property type="nucleotide sequence ID" value="NZ_JABTTE010000009.1"/>
</dbReference>
<evidence type="ECO:0000313" key="12">
    <source>
        <dbReference type="Proteomes" id="UP000625804"/>
    </source>
</evidence>
<dbReference type="AlphaFoldDB" id="A0A8J8KC91"/>
<feature type="chain" id="PRO_5038929735" evidence="9">
    <location>
        <begin position="21"/>
        <end position="117"/>
    </location>
</feature>
<organism evidence="11 12">
    <name type="scientific">Calidifontibacillus erzurumensis</name>
    <dbReference type="NCBI Taxonomy" id="2741433"/>
    <lineage>
        <taxon>Bacteria</taxon>
        <taxon>Bacillati</taxon>
        <taxon>Bacillota</taxon>
        <taxon>Bacilli</taxon>
        <taxon>Bacillales</taxon>
        <taxon>Bacillaceae</taxon>
        <taxon>Calidifontibacillus/Schinkia group</taxon>
        <taxon>Calidifontibacillus</taxon>
    </lineage>
</organism>
<keyword evidence="2 6" id="KW-0349">Heme</keyword>
<dbReference type="InterPro" id="IPR051811">
    <property type="entry name" value="Cytochrome_c550/c551-like"/>
</dbReference>
<evidence type="ECO:0000256" key="9">
    <source>
        <dbReference type="SAM" id="SignalP"/>
    </source>
</evidence>
<feature type="domain" description="Cytochrome c" evidence="10">
    <location>
        <begin position="44"/>
        <end position="117"/>
    </location>
</feature>
<dbReference type="Pfam" id="PF13442">
    <property type="entry name" value="Cytochrome_CBB3"/>
    <property type="match status" value="1"/>
</dbReference>
<evidence type="ECO:0000256" key="6">
    <source>
        <dbReference type="PIRSR" id="PIRSR000025-1"/>
    </source>
</evidence>
<comment type="PTM">
    <text evidence="6">Binds 1 heme c group covalently per subunit.</text>
</comment>
<keyword evidence="5 7" id="KW-0408">Iron</keyword>
<proteinExistence type="predicted"/>
<dbReference type="InterPro" id="IPR054782">
    <property type="entry name" value="Cytochro_C551"/>
</dbReference>
<accession>A0A8J8KC91</accession>
<evidence type="ECO:0000256" key="1">
    <source>
        <dbReference type="ARBA" id="ARBA00022448"/>
    </source>
</evidence>
<keyword evidence="3 7" id="KW-0479">Metal-binding</keyword>
<evidence type="ECO:0000256" key="3">
    <source>
        <dbReference type="ARBA" id="ARBA00022723"/>
    </source>
</evidence>
<dbReference type="Gene3D" id="1.10.760.10">
    <property type="entry name" value="Cytochrome c-like domain"/>
    <property type="match status" value="1"/>
</dbReference>
<dbReference type="GO" id="GO:0020037">
    <property type="term" value="F:heme binding"/>
    <property type="evidence" value="ECO:0007669"/>
    <property type="project" value="InterPro"/>
</dbReference>
<feature type="region of interest" description="Disordered" evidence="8">
    <location>
        <begin position="21"/>
        <end position="45"/>
    </location>
</feature>
<dbReference type="InterPro" id="IPR009056">
    <property type="entry name" value="Cyt_c-like_dom"/>
</dbReference>
<evidence type="ECO:0000259" key="10">
    <source>
        <dbReference type="PROSITE" id="PS51007"/>
    </source>
</evidence>
<protein>
    <submittedName>
        <fullName evidence="11">C-type cytochrome</fullName>
    </submittedName>
</protein>
<dbReference type="GO" id="GO:0005506">
    <property type="term" value="F:iron ion binding"/>
    <property type="evidence" value="ECO:0007669"/>
    <property type="project" value="InterPro"/>
</dbReference>
<dbReference type="InterPro" id="IPR012218">
    <property type="entry name" value="Cyt_c_BACSU-c550-type"/>
</dbReference>
<dbReference type="GO" id="GO:0016020">
    <property type="term" value="C:membrane"/>
    <property type="evidence" value="ECO:0007669"/>
    <property type="project" value="InterPro"/>
</dbReference>
<dbReference type="PROSITE" id="PS51257">
    <property type="entry name" value="PROKAR_LIPOPROTEIN"/>
    <property type="match status" value="1"/>
</dbReference>
<evidence type="ECO:0000256" key="8">
    <source>
        <dbReference type="SAM" id="MobiDB-lite"/>
    </source>
</evidence>
<dbReference type="InterPro" id="IPR036909">
    <property type="entry name" value="Cyt_c-like_dom_sf"/>
</dbReference>
<dbReference type="PANTHER" id="PTHR37823:SF4">
    <property type="entry name" value="MENAQUINOL-CYTOCHROME C REDUCTASE CYTOCHROME B_C SUBUNIT"/>
    <property type="match status" value="1"/>
</dbReference>
<dbReference type="SUPFAM" id="SSF46626">
    <property type="entry name" value="Cytochrome c"/>
    <property type="match status" value="1"/>
</dbReference>
<gene>
    <name evidence="11" type="ORF">HR057_08485</name>
</gene>
<evidence type="ECO:0000256" key="7">
    <source>
        <dbReference type="PIRSR" id="PIRSR000025-2"/>
    </source>
</evidence>
<dbReference type="Proteomes" id="UP000625804">
    <property type="component" value="Unassembled WGS sequence"/>
</dbReference>
<dbReference type="PROSITE" id="PS51007">
    <property type="entry name" value="CYTC"/>
    <property type="match status" value="1"/>
</dbReference>
<evidence type="ECO:0000256" key="5">
    <source>
        <dbReference type="ARBA" id="ARBA00023004"/>
    </source>
</evidence>
<reference evidence="11" key="1">
    <citation type="submission" date="2020-06" db="EMBL/GenBank/DDBJ databases">
        <title>A novel thermopfilic bacterium from Erzurum, Turkey.</title>
        <authorList>
            <person name="Adiguzel A."/>
            <person name="Ay H."/>
            <person name="Baltaci M.O."/>
        </authorList>
    </citation>
    <scope>NUCLEOTIDE SEQUENCE</scope>
    <source>
        <strain evidence="11">P2</strain>
    </source>
</reference>
<dbReference type="PANTHER" id="PTHR37823">
    <property type="entry name" value="CYTOCHROME C-553-LIKE"/>
    <property type="match status" value="1"/>
</dbReference>
<comment type="caution">
    <text evidence="11">The sequence shown here is derived from an EMBL/GenBank/DDBJ whole genome shotgun (WGS) entry which is preliminary data.</text>
</comment>
<evidence type="ECO:0000256" key="2">
    <source>
        <dbReference type="ARBA" id="ARBA00022617"/>
    </source>
</evidence>